<gene>
    <name evidence="1" type="ORF">VJ786_06545</name>
</gene>
<reference evidence="1 2" key="1">
    <citation type="submission" date="2024-01" db="EMBL/GenBank/DDBJ databases">
        <title>Sphingobacterium tenebrionis sp. nov., a novel endophyte isolated from tenebrio molitor intestines.</title>
        <authorList>
            <person name="Zhang C."/>
        </authorList>
    </citation>
    <scope>NUCLEOTIDE SEQUENCE [LARGE SCALE GENOMIC DNA]</scope>
    <source>
        <strain evidence="1 2">PU5-4</strain>
    </source>
</reference>
<sequence>MGYGMGEEYKRVLKEIAKKSKWKPGVHNNEKVAVKYALPLRFAL</sequence>
<keyword evidence="2" id="KW-1185">Reference proteome</keyword>
<proteinExistence type="predicted"/>
<evidence type="ECO:0008006" key="3">
    <source>
        <dbReference type="Google" id="ProtNLM"/>
    </source>
</evidence>
<dbReference type="RefSeq" id="WP_336557459.1">
    <property type="nucleotide sequence ID" value="NZ_JAYLLN010000011.1"/>
</dbReference>
<accession>A0ABU8I4K9</accession>
<evidence type="ECO:0000313" key="2">
    <source>
        <dbReference type="Proteomes" id="UP001363035"/>
    </source>
</evidence>
<organism evidence="1 2">
    <name type="scientific">Sphingobacterium tenebrionis</name>
    <dbReference type="NCBI Taxonomy" id="3111775"/>
    <lineage>
        <taxon>Bacteria</taxon>
        <taxon>Pseudomonadati</taxon>
        <taxon>Bacteroidota</taxon>
        <taxon>Sphingobacteriia</taxon>
        <taxon>Sphingobacteriales</taxon>
        <taxon>Sphingobacteriaceae</taxon>
        <taxon>Sphingobacterium</taxon>
    </lineage>
</organism>
<protein>
    <recommendedName>
        <fullName evidence="3">TonB C-terminal domain-containing protein</fullName>
    </recommendedName>
</protein>
<dbReference type="Proteomes" id="UP001363035">
    <property type="component" value="Unassembled WGS sequence"/>
</dbReference>
<comment type="caution">
    <text evidence="1">The sequence shown here is derived from an EMBL/GenBank/DDBJ whole genome shotgun (WGS) entry which is preliminary data.</text>
</comment>
<dbReference type="EMBL" id="JAYLLN010000011">
    <property type="protein sequence ID" value="MEI5984553.1"/>
    <property type="molecule type" value="Genomic_DNA"/>
</dbReference>
<name>A0ABU8I4K9_9SPHI</name>
<evidence type="ECO:0000313" key="1">
    <source>
        <dbReference type="EMBL" id="MEI5984553.1"/>
    </source>
</evidence>